<keyword evidence="2" id="KW-1185">Reference proteome</keyword>
<gene>
    <name evidence="1" type="ORF">CEP54_014333</name>
</gene>
<reference evidence="1 2" key="1">
    <citation type="submission" date="2017-06" db="EMBL/GenBank/DDBJ databases">
        <title>Comparative genomic analysis of Ambrosia Fusariam Clade fungi.</title>
        <authorList>
            <person name="Stajich J.E."/>
            <person name="Carrillo J."/>
            <person name="Kijimoto T."/>
            <person name="Eskalen A."/>
            <person name="O'Donnell K."/>
            <person name="Kasson M."/>
        </authorList>
    </citation>
    <scope>NUCLEOTIDE SEQUENCE [LARGE SCALE GENOMIC DNA]</scope>
    <source>
        <strain evidence="1 2">NRRL62584</strain>
    </source>
</reference>
<dbReference type="EMBL" id="NKCI01000267">
    <property type="protein sequence ID" value="RSL45298.1"/>
    <property type="molecule type" value="Genomic_DNA"/>
</dbReference>
<name>A0A428NWV8_9HYPO</name>
<sequence length="90" mass="10225">MLLWELSAISYDTPQCRRKPCQVMPYPIHSSVVRRMQHDVYCMFINPCGAGFSPRERGISMDATLKKSLVRIETKEVRELLPGGGVELLS</sequence>
<evidence type="ECO:0000313" key="1">
    <source>
        <dbReference type="EMBL" id="RSL45298.1"/>
    </source>
</evidence>
<evidence type="ECO:0000313" key="2">
    <source>
        <dbReference type="Proteomes" id="UP000288168"/>
    </source>
</evidence>
<accession>A0A428NWV8</accession>
<comment type="caution">
    <text evidence="1">The sequence shown here is derived from an EMBL/GenBank/DDBJ whole genome shotgun (WGS) entry which is preliminary data.</text>
</comment>
<protein>
    <submittedName>
        <fullName evidence="1">Uncharacterized protein</fullName>
    </submittedName>
</protein>
<dbReference type="AlphaFoldDB" id="A0A428NWV8"/>
<dbReference type="Proteomes" id="UP000288168">
    <property type="component" value="Unassembled WGS sequence"/>
</dbReference>
<organism evidence="1 2">
    <name type="scientific">Fusarium duplospermum</name>
    <dbReference type="NCBI Taxonomy" id="1325734"/>
    <lineage>
        <taxon>Eukaryota</taxon>
        <taxon>Fungi</taxon>
        <taxon>Dikarya</taxon>
        <taxon>Ascomycota</taxon>
        <taxon>Pezizomycotina</taxon>
        <taxon>Sordariomycetes</taxon>
        <taxon>Hypocreomycetidae</taxon>
        <taxon>Hypocreales</taxon>
        <taxon>Nectriaceae</taxon>
        <taxon>Fusarium</taxon>
        <taxon>Fusarium solani species complex</taxon>
    </lineage>
</organism>
<proteinExistence type="predicted"/>